<evidence type="ECO:0000259" key="10">
    <source>
        <dbReference type="PROSITE" id="PS51873"/>
    </source>
</evidence>
<dbReference type="InterPro" id="IPR044066">
    <property type="entry name" value="TRIAD_supradom"/>
</dbReference>
<dbReference type="Proteomes" id="UP000069940">
    <property type="component" value="Unassembled WGS sequence"/>
</dbReference>
<dbReference type="PANTHER" id="PTHR22770:SF13">
    <property type="entry name" value="RING-TYPE DOMAIN-CONTAINING PROTEIN"/>
    <property type="match status" value="1"/>
</dbReference>
<keyword evidence="4" id="KW-0677">Repeat</keyword>
<comment type="pathway">
    <text evidence="1">Protein modification; protein ubiquitination.</text>
</comment>
<dbReference type="Gene3D" id="1.20.120.1750">
    <property type="match status" value="1"/>
</dbReference>
<evidence type="ECO:0000313" key="11">
    <source>
        <dbReference type="EnsemblMetazoa" id="AALFPA23_010768.P15135"/>
    </source>
</evidence>
<evidence type="ECO:0000256" key="5">
    <source>
        <dbReference type="ARBA" id="ARBA00022771"/>
    </source>
</evidence>
<name>A0ABM1YNL5_AEDAL</name>
<proteinExistence type="predicted"/>
<dbReference type="CDD" id="cd20358">
    <property type="entry name" value="Rcat_RBR_HOIL1"/>
    <property type="match status" value="1"/>
</dbReference>
<dbReference type="EnsemblMetazoa" id="AALFPA23_010768.R15135">
    <property type="protein sequence ID" value="AALFPA23_010768.P15135"/>
    <property type="gene ID" value="AALFPA23_010768"/>
</dbReference>
<sequence>MKRRSQRLNPSAMAYEPVVEMKKQKSAAPHSEDLAVPGCSYTAVAAPKPSKTSQYQQLLALDKQDLVRNVESSLCHLCDGITSAGLGVVLVNCLHTFCAECLKQSLLKGDTVRCPFPKGRYECVGNVEDRELEALLDPDEYRALMERQFEAISDVLPAEEKPKKATVTSRADLELLVTLSDASVVPNPEAFECPICFVPYEPYEGVILRDCFHCFCRECLGSSIKHADDVVVKCPYKDNDSSCESVIQDREIRTLLSAKDYGAYLERSLKKAESLAGKAAFHCKTPDCAGWCLVEAEVNWFECPICQASNCLKCKALHDGMTCEDYQDRLTGNYENRRSERAVQNMMDAGQAMLCPSCKMVLIKIQGCDYIVCSVCKTGVCWATRGPRWGPLGVGDTSGGCRCKVNGMKCHPNCNNCH</sequence>
<keyword evidence="5 8" id="KW-0863">Zinc-finger</keyword>
<evidence type="ECO:0000256" key="4">
    <source>
        <dbReference type="ARBA" id="ARBA00022737"/>
    </source>
</evidence>
<evidence type="ECO:0000256" key="8">
    <source>
        <dbReference type="PROSITE-ProRule" id="PRU00175"/>
    </source>
</evidence>
<dbReference type="RefSeq" id="XP_029734395.1">
    <property type="nucleotide sequence ID" value="XM_029878535.2"/>
</dbReference>
<dbReference type="InterPro" id="IPR047557">
    <property type="entry name" value="Rcat_RBR_HOIL1"/>
</dbReference>
<evidence type="ECO:0000256" key="6">
    <source>
        <dbReference type="ARBA" id="ARBA00022786"/>
    </source>
</evidence>
<dbReference type="PROSITE" id="PS51873">
    <property type="entry name" value="TRIAD"/>
    <property type="match status" value="1"/>
</dbReference>
<keyword evidence="3" id="KW-0479">Metal-binding</keyword>
<evidence type="ECO:0000256" key="7">
    <source>
        <dbReference type="ARBA" id="ARBA00022833"/>
    </source>
</evidence>
<accession>A0ABM1YNL5</accession>
<dbReference type="GeneID" id="109408022"/>
<keyword evidence="6" id="KW-0833">Ubl conjugation pathway</keyword>
<feature type="domain" description="RING-type" evidence="9">
    <location>
        <begin position="193"/>
        <end position="235"/>
    </location>
</feature>
<reference evidence="12" key="1">
    <citation type="journal article" date="2015" name="Proc. Natl. Acad. Sci. U.S.A.">
        <title>Genome sequence of the Asian Tiger mosquito, Aedes albopictus, reveals insights into its biology, genetics, and evolution.</title>
        <authorList>
            <person name="Chen X.G."/>
            <person name="Jiang X."/>
            <person name="Gu J."/>
            <person name="Xu M."/>
            <person name="Wu Y."/>
            <person name="Deng Y."/>
            <person name="Zhang C."/>
            <person name="Bonizzoni M."/>
            <person name="Dermauw W."/>
            <person name="Vontas J."/>
            <person name="Armbruster P."/>
            <person name="Huang X."/>
            <person name="Yang Y."/>
            <person name="Zhang H."/>
            <person name="He W."/>
            <person name="Peng H."/>
            <person name="Liu Y."/>
            <person name="Wu K."/>
            <person name="Chen J."/>
            <person name="Lirakis M."/>
            <person name="Topalis P."/>
            <person name="Van Leeuwen T."/>
            <person name="Hall A.B."/>
            <person name="Jiang X."/>
            <person name="Thorpe C."/>
            <person name="Mueller R.L."/>
            <person name="Sun C."/>
            <person name="Waterhouse R.M."/>
            <person name="Yan G."/>
            <person name="Tu Z.J."/>
            <person name="Fang X."/>
            <person name="James A.A."/>
        </authorList>
    </citation>
    <scope>NUCLEOTIDE SEQUENCE [LARGE SCALE GENOMIC DNA]</scope>
    <source>
        <strain evidence="12">Foshan</strain>
    </source>
</reference>
<protein>
    <recommendedName>
        <fullName evidence="13">Ubiquitin conjugating enzyme 7</fullName>
    </recommendedName>
</protein>
<evidence type="ECO:0000256" key="2">
    <source>
        <dbReference type="ARBA" id="ARBA00022679"/>
    </source>
</evidence>
<dbReference type="InterPro" id="IPR047559">
    <property type="entry name" value="HOIL1_RBR_mRING-HC-C3HC3D"/>
</dbReference>
<dbReference type="SUPFAM" id="SSF57850">
    <property type="entry name" value="RING/U-box"/>
    <property type="match status" value="4"/>
</dbReference>
<dbReference type="InterPro" id="IPR051628">
    <property type="entry name" value="LUBAC_E3_Ligases"/>
</dbReference>
<dbReference type="Pfam" id="PF13445">
    <property type="entry name" value="zf-RING_UBOX"/>
    <property type="match status" value="2"/>
</dbReference>
<dbReference type="InterPro" id="IPR001841">
    <property type="entry name" value="Znf_RING"/>
</dbReference>
<keyword evidence="2" id="KW-0808">Transferase</keyword>
<evidence type="ECO:0000259" key="9">
    <source>
        <dbReference type="PROSITE" id="PS50089"/>
    </source>
</evidence>
<dbReference type="InterPro" id="IPR013083">
    <property type="entry name" value="Znf_RING/FYVE/PHD"/>
</dbReference>
<dbReference type="InterPro" id="IPR017907">
    <property type="entry name" value="Znf_RING_CS"/>
</dbReference>
<dbReference type="SMART" id="SM00184">
    <property type="entry name" value="RING"/>
    <property type="match status" value="2"/>
</dbReference>
<feature type="domain" description="RING-type" evidence="9">
    <location>
        <begin position="75"/>
        <end position="118"/>
    </location>
</feature>
<keyword evidence="7" id="KW-0862">Zinc</keyword>
<dbReference type="InterPro" id="IPR027370">
    <property type="entry name" value="Znf-RING_euk"/>
</dbReference>
<dbReference type="PROSITE" id="PS00518">
    <property type="entry name" value="ZF_RING_1"/>
    <property type="match status" value="2"/>
</dbReference>
<evidence type="ECO:0000256" key="3">
    <source>
        <dbReference type="ARBA" id="ARBA00022723"/>
    </source>
</evidence>
<evidence type="ECO:0000313" key="12">
    <source>
        <dbReference type="Proteomes" id="UP000069940"/>
    </source>
</evidence>
<reference evidence="11" key="2">
    <citation type="submission" date="2025-05" db="UniProtKB">
        <authorList>
            <consortium name="EnsemblMetazoa"/>
        </authorList>
    </citation>
    <scope>IDENTIFICATION</scope>
    <source>
        <strain evidence="11">Foshan</strain>
    </source>
</reference>
<evidence type="ECO:0000256" key="1">
    <source>
        <dbReference type="ARBA" id="ARBA00004906"/>
    </source>
</evidence>
<evidence type="ECO:0008006" key="13">
    <source>
        <dbReference type="Google" id="ProtNLM"/>
    </source>
</evidence>
<dbReference type="Gene3D" id="3.30.40.10">
    <property type="entry name" value="Zinc/RING finger domain, C3HC4 (zinc finger)"/>
    <property type="match status" value="2"/>
</dbReference>
<organism evidence="11 12">
    <name type="scientific">Aedes albopictus</name>
    <name type="common">Asian tiger mosquito</name>
    <name type="synonym">Stegomyia albopicta</name>
    <dbReference type="NCBI Taxonomy" id="7160"/>
    <lineage>
        <taxon>Eukaryota</taxon>
        <taxon>Metazoa</taxon>
        <taxon>Ecdysozoa</taxon>
        <taxon>Arthropoda</taxon>
        <taxon>Hexapoda</taxon>
        <taxon>Insecta</taxon>
        <taxon>Pterygota</taxon>
        <taxon>Neoptera</taxon>
        <taxon>Endopterygota</taxon>
        <taxon>Diptera</taxon>
        <taxon>Nematocera</taxon>
        <taxon>Culicoidea</taxon>
        <taxon>Culicidae</taxon>
        <taxon>Culicinae</taxon>
        <taxon>Aedini</taxon>
        <taxon>Aedes</taxon>
        <taxon>Stegomyia</taxon>
    </lineage>
</organism>
<dbReference type="CDD" id="cd16633">
    <property type="entry name" value="mRING-HC-C3HC3D_RBR_HOIL1"/>
    <property type="match status" value="1"/>
</dbReference>
<feature type="domain" description="RING-type" evidence="10">
    <location>
        <begin position="189"/>
        <end position="414"/>
    </location>
</feature>
<dbReference type="PANTHER" id="PTHR22770">
    <property type="entry name" value="UBIQUITIN CONJUGATING ENZYME 7 INTERACTING PROTEIN-RELATED"/>
    <property type="match status" value="1"/>
</dbReference>
<dbReference type="PROSITE" id="PS50089">
    <property type="entry name" value="ZF_RING_2"/>
    <property type="match status" value="2"/>
</dbReference>
<keyword evidence="12" id="KW-1185">Reference proteome</keyword>